<accession>A0A1B7MUG2</accession>
<keyword evidence="5 12" id="KW-0472">Membrane</keyword>
<keyword evidence="9 12" id="KW-0496">Mitochondrion</keyword>
<evidence type="ECO:0000256" key="10">
    <source>
        <dbReference type="ARBA" id="ARBA00023157"/>
    </source>
</evidence>
<gene>
    <name evidence="14" type="ORF">K503DRAFT_772719</name>
</gene>
<dbReference type="GO" id="GO:0015031">
    <property type="term" value="P:protein transport"/>
    <property type="evidence" value="ECO:0007669"/>
    <property type="project" value="UniProtKB-KW"/>
</dbReference>
<reference evidence="14 15" key="1">
    <citation type="submission" date="2016-06" db="EMBL/GenBank/DDBJ databases">
        <title>Comparative genomics of the ectomycorrhizal sister species Rhizopogon vinicolor and Rhizopogon vesiculosus (Basidiomycota: Boletales) reveals a divergence of the mating type B locus.</title>
        <authorList>
            <consortium name="DOE Joint Genome Institute"/>
            <person name="Mujic A.B."/>
            <person name="Kuo A."/>
            <person name="Tritt A."/>
            <person name="Lipzen A."/>
            <person name="Chen C."/>
            <person name="Johnson J."/>
            <person name="Sharma A."/>
            <person name="Barry K."/>
            <person name="Grigoriev I.V."/>
            <person name="Spatafora J.W."/>
        </authorList>
    </citation>
    <scope>NUCLEOTIDE SEQUENCE [LARGE SCALE GENOMIC DNA]</scope>
    <source>
        <strain evidence="14 15">AM-OR11-026</strain>
    </source>
</reference>
<dbReference type="GO" id="GO:0005743">
    <property type="term" value="C:mitochondrial inner membrane"/>
    <property type="evidence" value="ECO:0007669"/>
    <property type="project" value="UniProtKB-SubCell"/>
</dbReference>
<dbReference type="AlphaFoldDB" id="A0A1B7MUG2"/>
<dbReference type="GO" id="GO:0046872">
    <property type="term" value="F:metal ion binding"/>
    <property type="evidence" value="ECO:0007669"/>
    <property type="project" value="UniProtKB-KW"/>
</dbReference>
<evidence type="ECO:0000256" key="11">
    <source>
        <dbReference type="ARBA" id="ARBA00023186"/>
    </source>
</evidence>
<evidence type="ECO:0000256" key="8">
    <source>
        <dbReference type="ARBA" id="ARBA00023010"/>
    </source>
</evidence>
<keyword evidence="10 12" id="KW-1015">Disulfide bond</keyword>
<dbReference type="Gene3D" id="1.10.287.810">
    <property type="entry name" value="Mitochondrial import inner membrane translocase subunit tim13 like domains"/>
    <property type="match status" value="1"/>
</dbReference>
<dbReference type="OrthoDB" id="7813104at2759"/>
<evidence type="ECO:0000313" key="15">
    <source>
        <dbReference type="Proteomes" id="UP000092154"/>
    </source>
</evidence>
<keyword evidence="5 12" id="KW-0999">Mitochondrion inner membrane</keyword>
<keyword evidence="7 12" id="KW-0653">Protein transport</keyword>
<comment type="function">
    <text evidence="12">Mitochondrial intermembrane chaperone that participates in the import and insertion of some multi-pass transmembrane proteins into the mitochondrial inner membrane. Also required for the transfer of beta-barrel precursors from the TOM complex to the sorting and assembly machinery (SAM complex) of the outer membrane. Acts as a chaperone-like protein that protects the hydrophobic precursors from aggregation and guide them through the mitochondrial intermembrane space.</text>
</comment>
<sequence length="102" mass="11366">MSDFFKSSSPSSSLPEMAAKKEAVMNGVRSEIALASAQELINKTNEKCFAKCVTKPGSALSSSEETCLSRCLERYMEAFNMISKTYTARLSREREQRQLAQI</sequence>
<dbReference type="EMBL" id="KV448432">
    <property type="protein sequence ID" value="OAX36225.1"/>
    <property type="molecule type" value="Genomic_DNA"/>
</dbReference>
<dbReference type="SUPFAM" id="SSF144122">
    <property type="entry name" value="Tim10-like"/>
    <property type="match status" value="1"/>
</dbReference>
<feature type="domain" description="Tim10-like" evidence="13">
    <location>
        <begin position="28"/>
        <end position="87"/>
    </location>
</feature>
<dbReference type="InterPro" id="IPR035427">
    <property type="entry name" value="Tim10-like_dom_sf"/>
</dbReference>
<dbReference type="Proteomes" id="UP000092154">
    <property type="component" value="Unassembled WGS sequence"/>
</dbReference>
<evidence type="ECO:0000256" key="7">
    <source>
        <dbReference type="ARBA" id="ARBA00022927"/>
    </source>
</evidence>
<evidence type="ECO:0000256" key="5">
    <source>
        <dbReference type="ARBA" id="ARBA00022792"/>
    </source>
</evidence>
<evidence type="ECO:0000256" key="9">
    <source>
        <dbReference type="ARBA" id="ARBA00023128"/>
    </source>
</evidence>
<comment type="subcellular location">
    <subcellularLocation>
        <location evidence="1 12">Mitochondrion inner membrane</location>
        <topology evidence="1 12">Peripheral membrane protein</topology>
        <orientation evidence="1 12">Intermembrane side</orientation>
    </subcellularLocation>
</comment>
<evidence type="ECO:0000256" key="4">
    <source>
        <dbReference type="ARBA" id="ARBA00022723"/>
    </source>
</evidence>
<dbReference type="STRING" id="1314800.A0A1B7MUG2"/>
<keyword evidence="4" id="KW-0479">Metal-binding</keyword>
<comment type="similarity">
    <text evidence="2 12">Belongs to the small Tim family.</text>
</comment>
<comment type="subunit">
    <text evidence="12">Heterohexamer.</text>
</comment>
<dbReference type="FunCoup" id="A0A1B7MUG2">
    <property type="interactions" value="274"/>
</dbReference>
<dbReference type="InParanoid" id="A0A1B7MUG2"/>
<dbReference type="InterPro" id="IPR004217">
    <property type="entry name" value="Tim10-like"/>
</dbReference>
<keyword evidence="6" id="KW-0862">Zinc</keyword>
<keyword evidence="3 12" id="KW-0813">Transport</keyword>
<evidence type="ECO:0000256" key="1">
    <source>
        <dbReference type="ARBA" id="ARBA00004137"/>
    </source>
</evidence>
<keyword evidence="15" id="KW-1185">Reference proteome</keyword>
<dbReference type="FunFam" id="1.10.287.810:FF:000001">
    <property type="entry name" value="mitochondrial import inner membrane translocase subunit TIM13"/>
    <property type="match status" value="1"/>
</dbReference>
<evidence type="ECO:0000313" key="14">
    <source>
        <dbReference type="EMBL" id="OAX36225.1"/>
    </source>
</evidence>
<dbReference type="GO" id="GO:0042719">
    <property type="term" value="C:mitochondrial intermembrane space chaperone complex"/>
    <property type="evidence" value="ECO:0007669"/>
    <property type="project" value="UniProtKB-ARBA"/>
</dbReference>
<name>A0A1B7MUG2_9AGAM</name>
<comment type="domain">
    <text evidence="12">The twin CX3C motif contains 4 conserved Cys residues that form 2 disulfide bonds in the mitochondrial intermembrane space.</text>
</comment>
<dbReference type="GO" id="GO:0045039">
    <property type="term" value="P:protein insertion into mitochondrial inner membrane"/>
    <property type="evidence" value="ECO:0007669"/>
    <property type="project" value="UniProtKB-ARBA"/>
</dbReference>
<protein>
    <recommendedName>
        <fullName evidence="12">Mitochondrial import inner membrane translocase subunit</fullName>
    </recommendedName>
</protein>
<evidence type="ECO:0000259" key="13">
    <source>
        <dbReference type="Pfam" id="PF02953"/>
    </source>
</evidence>
<evidence type="ECO:0000256" key="3">
    <source>
        <dbReference type="ARBA" id="ARBA00022448"/>
    </source>
</evidence>
<keyword evidence="8 12" id="KW-0811">Translocation</keyword>
<proteinExistence type="inferred from homology"/>
<evidence type="ECO:0000256" key="6">
    <source>
        <dbReference type="ARBA" id="ARBA00022833"/>
    </source>
</evidence>
<dbReference type="Pfam" id="PF02953">
    <property type="entry name" value="zf-Tim10_DDP"/>
    <property type="match status" value="1"/>
</dbReference>
<evidence type="ECO:0000256" key="12">
    <source>
        <dbReference type="RuleBase" id="RU367043"/>
    </source>
</evidence>
<evidence type="ECO:0000256" key="2">
    <source>
        <dbReference type="ARBA" id="ARBA00006720"/>
    </source>
</evidence>
<organism evidence="14 15">
    <name type="scientific">Rhizopogon vinicolor AM-OR11-026</name>
    <dbReference type="NCBI Taxonomy" id="1314800"/>
    <lineage>
        <taxon>Eukaryota</taxon>
        <taxon>Fungi</taxon>
        <taxon>Dikarya</taxon>
        <taxon>Basidiomycota</taxon>
        <taxon>Agaricomycotina</taxon>
        <taxon>Agaricomycetes</taxon>
        <taxon>Agaricomycetidae</taxon>
        <taxon>Boletales</taxon>
        <taxon>Suillineae</taxon>
        <taxon>Rhizopogonaceae</taxon>
        <taxon>Rhizopogon</taxon>
    </lineage>
</organism>
<keyword evidence="11 12" id="KW-0143">Chaperone</keyword>